<accession>A0A9P0YWD5</accession>
<keyword evidence="2" id="KW-0677">Repeat</keyword>
<evidence type="ECO:0000313" key="5">
    <source>
        <dbReference type="Proteomes" id="UP001152484"/>
    </source>
</evidence>
<dbReference type="PANTHER" id="PTHR47938">
    <property type="entry name" value="RESPIRATORY COMPLEX I CHAPERONE (CIA84), PUTATIVE (AFU_ORTHOLOGUE AFUA_2G06020)-RELATED"/>
    <property type="match status" value="1"/>
</dbReference>
<dbReference type="EMBL" id="CAMAPE010000010">
    <property type="protein sequence ID" value="CAH9078089.1"/>
    <property type="molecule type" value="Genomic_DNA"/>
</dbReference>
<dbReference type="Pfam" id="PF13812">
    <property type="entry name" value="PPR_3"/>
    <property type="match status" value="1"/>
</dbReference>
<sequence>MWRSTIHVARKSVLRRLGAKPEHPLFQNTSQVCFSVESPLSRSPHLLASTNRNLPNSFTFFSSTPNFDSEESVFPINDSTPGHWSASDFDNKNSPISWDPDKGSSSVFGEVDDGFADVNDFSVGIGFPNENSENADIPLNVGEDAEPEVSVEKEEKVDEGDLVEKLEKMLSLLQSSGVVDGSLESSLEEIGLNITADHVMKVLETEYVPGENLIEFFSWASRKAGVVVTAHMLESLTGVICSGERMRDAYALWGLLKDLEEKETGVLNPDVLNSLISFFARFGKGKAAYEVFNKFEDFCCEPNSDTYYFTIEALSRRKIYDWACSVCLKMLDAQKLPEPSKLGNIISFLSKGKKARDAHLVYTAAKENNISLPQTTIISLIKSLCEKDEDVQFAVEVVRDFSTKERKHALQSFSSVIKGLCRIKDVQEAKNLLQSMIKAGPPPGNGVFNTIITALSKQGINMEEAIEVLKMMEGRGLKPDVYTYTVIISGYVRMCEMEKAYKVLGEAKKKITKLSTATYHTLIRGFCKLEQFDKALGLFSEMKGDGVQPNHDEYNKLIQSLCLNSLDWEKAEELLDEMKANGLHLNAITKGLIRAVKEIEQEGVETMEITASA</sequence>
<reference evidence="4" key="1">
    <citation type="submission" date="2022-07" db="EMBL/GenBank/DDBJ databases">
        <authorList>
            <person name="Macas J."/>
            <person name="Novak P."/>
            <person name="Neumann P."/>
        </authorList>
    </citation>
    <scope>NUCLEOTIDE SEQUENCE</scope>
</reference>
<feature type="repeat" description="PPR" evidence="3">
    <location>
        <begin position="515"/>
        <end position="549"/>
    </location>
</feature>
<dbReference type="OrthoDB" id="185373at2759"/>
<dbReference type="Pfam" id="PF13041">
    <property type="entry name" value="PPR_2"/>
    <property type="match status" value="2"/>
</dbReference>
<dbReference type="InterPro" id="IPR002885">
    <property type="entry name" value="PPR_rpt"/>
</dbReference>
<feature type="repeat" description="PPR" evidence="3">
    <location>
        <begin position="268"/>
        <end position="302"/>
    </location>
</feature>
<keyword evidence="5" id="KW-1185">Reference proteome</keyword>
<dbReference type="AlphaFoldDB" id="A0A9P0YWD5"/>
<evidence type="ECO:0000256" key="3">
    <source>
        <dbReference type="PROSITE-ProRule" id="PRU00708"/>
    </source>
</evidence>
<feature type="repeat" description="PPR" evidence="3">
    <location>
        <begin position="550"/>
        <end position="585"/>
    </location>
</feature>
<organism evidence="4 5">
    <name type="scientific">Cuscuta europaea</name>
    <name type="common">European dodder</name>
    <dbReference type="NCBI Taxonomy" id="41803"/>
    <lineage>
        <taxon>Eukaryota</taxon>
        <taxon>Viridiplantae</taxon>
        <taxon>Streptophyta</taxon>
        <taxon>Embryophyta</taxon>
        <taxon>Tracheophyta</taxon>
        <taxon>Spermatophyta</taxon>
        <taxon>Magnoliopsida</taxon>
        <taxon>eudicotyledons</taxon>
        <taxon>Gunneridae</taxon>
        <taxon>Pentapetalae</taxon>
        <taxon>asterids</taxon>
        <taxon>lamiids</taxon>
        <taxon>Solanales</taxon>
        <taxon>Convolvulaceae</taxon>
        <taxon>Cuscuteae</taxon>
        <taxon>Cuscuta</taxon>
        <taxon>Cuscuta subgen. Cuscuta</taxon>
    </lineage>
</organism>
<evidence type="ECO:0000313" key="4">
    <source>
        <dbReference type="EMBL" id="CAH9078089.1"/>
    </source>
</evidence>
<comment type="similarity">
    <text evidence="1">Belongs to the PPR family. P subfamily.</text>
</comment>
<feature type="repeat" description="PPR" evidence="3">
    <location>
        <begin position="480"/>
        <end position="510"/>
    </location>
</feature>
<evidence type="ECO:0008006" key="6">
    <source>
        <dbReference type="Google" id="ProtNLM"/>
    </source>
</evidence>
<dbReference type="GO" id="GO:0003729">
    <property type="term" value="F:mRNA binding"/>
    <property type="evidence" value="ECO:0007669"/>
    <property type="project" value="TreeGrafter"/>
</dbReference>
<dbReference type="PANTHER" id="PTHR47938:SF17">
    <property type="entry name" value="PENTATRICOPEPTIDE REPEAT PROTEIN-RELATED"/>
    <property type="match status" value="1"/>
</dbReference>
<evidence type="ECO:0000256" key="1">
    <source>
        <dbReference type="ARBA" id="ARBA00007626"/>
    </source>
</evidence>
<dbReference type="Pfam" id="PF01535">
    <property type="entry name" value="PPR"/>
    <property type="match status" value="1"/>
</dbReference>
<name>A0A9P0YWD5_CUSEU</name>
<comment type="caution">
    <text evidence="4">The sequence shown here is derived from an EMBL/GenBank/DDBJ whole genome shotgun (WGS) entry which is preliminary data.</text>
</comment>
<dbReference type="InterPro" id="IPR011990">
    <property type="entry name" value="TPR-like_helical_dom_sf"/>
</dbReference>
<feature type="repeat" description="PPR" evidence="3">
    <location>
        <begin position="409"/>
        <end position="443"/>
    </location>
</feature>
<dbReference type="Proteomes" id="UP001152484">
    <property type="component" value="Unassembled WGS sequence"/>
</dbReference>
<protein>
    <recommendedName>
        <fullName evidence="6">Pentatricopeptide repeat-containing protein</fullName>
    </recommendedName>
</protein>
<proteinExistence type="inferred from homology"/>
<gene>
    <name evidence="4" type="ORF">CEURO_LOCUS6567</name>
</gene>
<dbReference type="PROSITE" id="PS51375">
    <property type="entry name" value="PPR"/>
    <property type="match status" value="6"/>
</dbReference>
<evidence type="ECO:0000256" key="2">
    <source>
        <dbReference type="ARBA" id="ARBA00022737"/>
    </source>
</evidence>
<dbReference type="NCBIfam" id="TIGR00756">
    <property type="entry name" value="PPR"/>
    <property type="match status" value="5"/>
</dbReference>
<dbReference type="Gene3D" id="1.25.40.10">
    <property type="entry name" value="Tetratricopeptide repeat domain"/>
    <property type="match status" value="3"/>
</dbReference>
<feature type="repeat" description="PPR" evidence="3">
    <location>
        <begin position="444"/>
        <end position="479"/>
    </location>
</feature>